<dbReference type="InterPro" id="IPR051698">
    <property type="entry name" value="Transposase_11-like"/>
</dbReference>
<dbReference type="STRING" id="52442.SAMN05421880_13625"/>
<accession>A0A1I4TZE9</accession>
<dbReference type="Proteomes" id="UP000199561">
    <property type="component" value="Unassembled WGS sequence"/>
</dbReference>
<keyword evidence="3" id="KW-1185">Reference proteome</keyword>
<dbReference type="EMBL" id="FOUF01000036">
    <property type="protein sequence ID" value="SFM82136.1"/>
    <property type="molecule type" value="Genomic_DNA"/>
</dbReference>
<dbReference type="InterPro" id="IPR032806">
    <property type="entry name" value="YbfD_N"/>
</dbReference>
<dbReference type="InterPro" id="IPR025639">
    <property type="entry name" value="DruA"/>
</dbReference>
<dbReference type="PANTHER" id="PTHR30298:SF0">
    <property type="entry name" value="PROTEIN YBFL-RELATED"/>
    <property type="match status" value="1"/>
</dbReference>
<organism evidence="2 3">
    <name type="scientific">Nitrosomonas nitrosa</name>
    <dbReference type="NCBI Taxonomy" id="52442"/>
    <lineage>
        <taxon>Bacteria</taxon>
        <taxon>Pseudomonadati</taxon>
        <taxon>Pseudomonadota</taxon>
        <taxon>Betaproteobacteria</taxon>
        <taxon>Nitrosomonadales</taxon>
        <taxon>Nitrosomonadaceae</taxon>
        <taxon>Nitrosomonas</taxon>
    </lineage>
</organism>
<protein>
    <submittedName>
        <fullName evidence="2">DDE_Tnp_1-associated</fullName>
    </submittedName>
</protein>
<dbReference type="PANTHER" id="PTHR30298">
    <property type="entry name" value="H REPEAT-ASSOCIATED PREDICTED TRANSPOSASE"/>
    <property type="match status" value="1"/>
</dbReference>
<evidence type="ECO:0000313" key="2">
    <source>
        <dbReference type="EMBL" id="SFM82136.1"/>
    </source>
</evidence>
<evidence type="ECO:0000313" key="3">
    <source>
        <dbReference type="Proteomes" id="UP000199561"/>
    </source>
</evidence>
<gene>
    <name evidence="2" type="ORF">SAMN05421880_13625</name>
</gene>
<feature type="domain" description="H repeat-associated protein N-terminal" evidence="1">
    <location>
        <begin position="215"/>
        <end position="305"/>
    </location>
</feature>
<dbReference type="AlphaFoldDB" id="A0A1I4TZE9"/>
<dbReference type="Pfam" id="PF14236">
    <property type="entry name" value="DruA"/>
    <property type="match status" value="1"/>
</dbReference>
<reference evidence="2 3" key="1">
    <citation type="submission" date="2016-10" db="EMBL/GenBank/DDBJ databases">
        <authorList>
            <person name="de Groot N.N."/>
        </authorList>
    </citation>
    <scope>NUCLEOTIDE SEQUENCE [LARGE SCALE GENOMIC DNA]</scope>
    <source>
        <strain evidence="2 3">Nm146</strain>
    </source>
</reference>
<sequence>MKINLERLCVRPVNKVEEPRYRELMQQYHYLGNLAKIGHTLWYVATYDEEWAALLSFSAAAWKCGVRDRWIGWDFRHQYDRLSLIANNSRFLILPEWRYPNLGSKVLSLCRQRIAGDWQAYFGQTLLLLETFVDPSRFHGTVYRAANWTYLGLSRGYRRTRDGYSSEATSPKQVFILPVQRNARAQLSCSTLNPIYRTGTRKIMLTAQQMRTLPDFFNDIPDPRRAEGKRHRLSVVLGIAAGATLCGMRGYKAIAAWAKDLKPKARERFGCRRENKQYVVPSESIIRDVLVRVDPVKLDLALQQWNAAFATEDQSLAIDGKTMCNAVDEAGRQTHIMSVVGHETALCITQKKSAPCP</sequence>
<proteinExistence type="predicted"/>
<evidence type="ECO:0000259" key="1">
    <source>
        <dbReference type="Pfam" id="PF13808"/>
    </source>
</evidence>
<name>A0A1I4TZE9_9PROT</name>
<dbReference type="RefSeq" id="WP_090671992.1">
    <property type="nucleotide sequence ID" value="NZ_FOUF01000036.1"/>
</dbReference>
<dbReference type="Pfam" id="PF13808">
    <property type="entry name" value="DDE_Tnp_1_assoc"/>
    <property type="match status" value="1"/>
</dbReference>